<dbReference type="RefSeq" id="WP_092783440.1">
    <property type="nucleotide sequence ID" value="NZ_FNAP01000003.1"/>
</dbReference>
<keyword evidence="5" id="KW-1185">Reference proteome</keyword>
<sequence>MATYILPVLHAIFIWWLLTGLILYIDGLPARTFKWSMLACTAAFVFCLYGLWTSAGDDTVSGVYAAFTYGLLVWSYQDLTFYLGFVTGPRKKACEPGCRGWRHFGHALGASLYHELSIIVTLGVVVALTWGQPNQVALWTYLVLWWMHESARLNVFLGVRNVSEEFLPDHMEFLKSFLNNSKTINLLFPVSVTVSTVAMVLMVLAILDPATTEVEAVGLTFVAAIMGLAILEHWFLVLPLPVTAMWNWSLRSRTPHPAVTEVEIVAGFLGAGKTTVLRQRLEHARNRAGSVALVTDCAVLSPDGTVQNTPDGKRADLPGGAVCLGLRDDLAHQVKEVIASRQPDHIFIEPSGLADLGLLVRVLNRADIRPSIKAVHLTVVIDASAFMGDYARLPEFLKAQVQARGQAEDTPAGTPVPLFIVNKADMVDAVELATVTKTLRTLNPSARIVTAVHGVPEGASGAAANDDTGAAADDLESGIGAPALPRSGALVHHHHHYHHHHYHGGGPDEAVSAKMTGGADASAETVVLDLHPWTDADQAAGADRERLTAVLEAVAGGRFGAVDRLSGTLRAGGDWVELAVSDGQASVTPCAAPRPDARARVVAVGHALDGVRLRQAFDGAGAVAVAVGEPA</sequence>
<protein>
    <submittedName>
        <fullName evidence="4">Putative photosynthetic complex assembly protein 2</fullName>
    </submittedName>
</protein>
<feature type="compositionally biased region" description="Low complexity" evidence="1">
    <location>
        <begin position="458"/>
        <end position="472"/>
    </location>
</feature>
<dbReference type="Pfam" id="PF12291">
    <property type="entry name" value="DUF3623"/>
    <property type="match status" value="1"/>
</dbReference>
<feature type="transmembrane region" description="Helical" evidence="2">
    <location>
        <begin position="219"/>
        <end position="242"/>
    </location>
</feature>
<name>A0A1G6ZWJ6_9PROT</name>
<keyword evidence="2" id="KW-0472">Membrane</keyword>
<dbReference type="InterPro" id="IPR027417">
    <property type="entry name" value="P-loop_NTPase"/>
</dbReference>
<feature type="region of interest" description="Disordered" evidence="1">
    <location>
        <begin position="457"/>
        <end position="478"/>
    </location>
</feature>
<evidence type="ECO:0000313" key="5">
    <source>
        <dbReference type="Proteomes" id="UP000199412"/>
    </source>
</evidence>
<dbReference type="InterPro" id="IPR003495">
    <property type="entry name" value="CobW/HypB/UreG_nucleotide-bd"/>
</dbReference>
<feature type="transmembrane region" description="Helical" evidence="2">
    <location>
        <begin position="64"/>
        <end position="86"/>
    </location>
</feature>
<evidence type="ECO:0000259" key="3">
    <source>
        <dbReference type="Pfam" id="PF02492"/>
    </source>
</evidence>
<evidence type="ECO:0000313" key="4">
    <source>
        <dbReference type="EMBL" id="SDE06861.1"/>
    </source>
</evidence>
<dbReference type="OrthoDB" id="152369at2"/>
<evidence type="ECO:0000256" key="2">
    <source>
        <dbReference type="SAM" id="Phobius"/>
    </source>
</evidence>
<dbReference type="InterPro" id="IPR017496">
    <property type="entry name" value="Photo_alph_chp2"/>
</dbReference>
<evidence type="ECO:0000256" key="1">
    <source>
        <dbReference type="SAM" id="MobiDB-lite"/>
    </source>
</evidence>
<gene>
    <name evidence="4" type="ORF">SAMN05421720_10369</name>
</gene>
<reference evidence="4 5" key="1">
    <citation type="submission" date="2016-10" db="EMBL/GenBank/DDBJ databases">
        <authorList>
            <person name="de Groot N.N."/>
        </authorList>
    </citation>
    <scope>NUCLEOTIDE SEQUENCE [LARGE SCALE GENOMIC DNA]</scope>
    <source>
        <strain evidence="4 5">ATCC 700224</strain>
    </source>
</reference>
<dbReference type="PANTHER" id="PTHR43603:SF1">
    <property type="entry name" value="ZINC-REGULATED GTPASE METALLOPROTEIN ACTIVATOR 1"/>
    <property type="match status" value="1"/>
</dbReference>
<dbReference type="SUPFAM" id="SSF52540">
    <property type="entry name" value="P-loop containing nucleoside triphosphate hydrolases"/>
    <property type="match status" value="1"/>
</dbReference>
<dbReference type="InterPro" id="IPR051927">
    <property type="entry name" value="Zn_Chap_cDPG_Synth"/>
</dbReference>
<feature type="transmembrane region" description="Helical" evidence="2">
    <location>
        <begin position="107"/>
        <end position="131"/>
    </location>
</feature>
<keyword evidence="2" id="KW-0812">Transmembrane</keyword>
<dbReference type="Pfam" id="PF02492">
    <property type="entry name" value="cobW"/>
    <property type="match status" value="1"/>
</dbReference>
<dbReference type="NCBIfam" id="TIGR03055">
    <property type="entry name" value="photo_alph_chp2"/>
    <property type="match status" value="1"/>
</dbReference>
<keyword evidence="2" id="KW-1133">Transmembrane helix</keyword>
<feature type="transmembrane region" description="Helical" evidence="2">
    <location>
        <begin position="32"/>
        <end position="52"/>
    </location>
</feature>
<dbReference type="EMBL" id="FNAP01000003">
    <property type="protein sequence ID" value="SDE06861.1"/>
    <property type="molecule type" value="Genomic_DNA"/>
</dbReference>
<feature type="transmembrane region" description="Helical" evidence="2">
    <location>
        <begin position="184"/>
        <end position="207"/>
    </location>
</feature>
<dbReference type="Proteomes" id="UP000199412">
    <property type="component" value="Unassembled WGS sequence"/>
</dbReference>
<dbReference type="PANTHER" id="PTHR43603">
    <property type="entry name" value="COBW DOMAIN-CONTAINING PROTEIN DDB_G0274527"/>
    <property type="match status" value="1"/>
</dbReference>
<dbReference type="AlphaFoldDB" id="A0A1G6ZWJ6"/>
<proteinExistence type="predicted"/>
<feature type="domain" description="CobW/HypB/UreG nucleotide-binding" evidence="3">
    <location>
        <begin position="262"/>
        <end position="449"/>
    </location>
</feature>
<accession>A0A1G6ZWJ6</accession>
<dbReference type="STRING" id="69960.SAMN05421720_10369"/>
<feature type="transmembrane region" description="Helical" evidence="2">
    <location>
        <begin position="6"/>
        <end position="25"/>
    </location>
</feature>
<dbReference type="Gene3D" id="3.40.50.300">
    <property type="entry name" value="P-loop containing nucleotide triphosphate hydrolases"/>
    <property type="match status" value="1"/>
</dbReference>
<organism evidence="4 5">
    <name type="scientific">Rhodospira trueperi</name>
    <dbReference type="NCBI Taxonomy" id="69960"/>
    <lineage>
        <taxon>Bacteria</taxon>
        <taxon>Pseudomonadati</taxon>
        <taxon>Pseudomonadota</taxon>
        <taxon>Alphaproteobacteria</taxon>
        <taxon>Rhodospirillales</taxon>
        <taxon>Rhodospirillaceae</taxon>
        <taxon>Rhodospira</taxon>
    </lineage>
</organism>